<dbReference type="InterPro" id="IPR007695">
    <property type="entry name" value="DNA_mismatch_repair_MutS-lik_N"/>
</dbReference>
<proteinExistence type="inferred from homology"/>
<gene>
    <name evidence="9 12" type="primary">mutS</name>
    <name evidence="12" type="ORF">GCM10011380_03370</name>
</gene>
<dbReference type="Pfam" id="PF05188">
    <property type="entry name" value="MutS_II"/>
    <property type="match status" value="1"/>
</dbReference>
<dbReference type="HAMAP" id="MF_00096">
    <property type="entry name" value="MutS"/>
    <property type="match status" value="1"/>
</dbReference>
<dbReference type="GO" id="GO:0005524">
    <property type="term" value="F:ATP binding"/>
    <property type="evidence" value="ECO:0007669"/>
    <property type="project" value="UniProtKB-UniRule"/>
</dbReference>
<protein>
    <recommendedName>
        <fullName evidence="2 9">DNA mismatch repair protein MutS</fullName>
    </recommendedName>
</protein>
<comment type="caution">
    <text evidence="12">The sequence shown here is derived from an EMBL/GenBank/DDBJ whole genome shotgun (WGS) entry which is preliminary data.</text>
</comment>
<dbReference type="GO" id="GO:0006298">
    <property type="term" value="P:mismatch repair"/>
    <property type="evidence" value="ECO:0007669"/>
    <property type="project" value="UniProtKB-UniRule"/>
</dbReference>
<dbReference type="GO" id="GO:0140664">
    <property type="term" value="F:ATP-dependent DNA damage sensor activity"/>
    <property type="evidence" value="ECO:0007669"/>
    <property type="project" value="InterPro"/>
</dbReference>
<evidence type="ECO:0000256" key="7">
    <source>
        <dbReference type="ARBA" id="ARBA00023204"/>
    </source>
</evidence>
<dbReference type="PANTHER" id="PTHR11361:SF34">
    <property type="entry name" value="DNA MISMATCH REPAIR PROTEIN MSH1, MITOCHONDRIAL"/>
    <property type="match status" value="1"/>
</dbReference>
<dbReference type="InterPro" id="IPR000432">
    <property type="entry name" value="DNA_mismatch_repair_MutS_C"/>
</dbReference>
<dbReference type="InterPro" id="IPR007696">
    <property type="entry name" value="DNA_mismatch_repair_MutS_core"/>
</dbReference>
<reference evidence="12" key="1">
    <citation type="journal article" date="2014" name="Int. J. Syst. Evol. Microbiol.">
        <title>Complete genome sequence of Corynebacterium casei LMG S-19264T (=DSM 44701T), isolated from a smear-ripened cheese.</title>
        <authorList>
            <consortium name="US DOE Joint Genome Institute (JGI-PGF)"/>
            <person name="Walter F."/>
            <person name="Albersmeier A."/>
            <person name="Kalinowski J."/>
            <person name="Ruckert C."/>
        </authorList>
    </citation>
    <scope>NUCLEOTIDE SEQUENCE</scope>
    <source>
        <strain evidence="12">CGMCC 1.15330</strain>
    </source>
</reference>
<dbReference type="SUPFAM" id="SSF48334">
    <property type="entry name" value="DNA repair protein MutS, domain III"/>
    <property type="match status" value="1"/>
</dbReference>
<organism evidence="12 13">
    <name type="scientific">Sphingomonas metalli</name>
    <dbReference type="NCBI Taxonomy" id="1779358"/>
    <lineage>
        <taxon>Bacteria</taxon>
        <taxon>Pseudomonadati</taxon>
        <taxon>Pseudomonadota</taxon>
        <taxon>Alphaproteobacteria</taxon>
        <taxon>Sphingomonadales</taxon>
        <taxon>Sphingomonadaceae</taxon>
        <taxon>Sphingomonas</taxon>
    </lineage>
</organism>
<dbReference type="Pfam" id="PF01624">
    <property type="entry name" value="MutS_I"/>
    <property type="match status" value="1"/>
</dbReference>
<dbReference type="SUPFAM" id="SSF55271">
    <property type="entry name" value="DNA repair protein MutS, domain I"/>
    <property type="match status" value="1"/>
</dbReference>
<dbReference type="Gene3D" id="1.10.1420.10">
    <property type="match status" value="2"/>
</dbReference>
<dbReference type="InterPro" id="IPR005748">
    <property type="entry name" value="DNA_mismatch_repair_MutS"/>
</dbReference>
<accession>A0A916WPE9</accession>
<dbReference type="InterPro" id="IPR016151">
    <property type="entry name" value="DNA_mismatch_repair_MutS_N"/>
</dbReference>
<dbReference type="InterPro" id="IPR007861">
    <property type="entry name" value="DNA_mismatch_repair_MutS_clamp"/>
</dbReference>
<evidence type="ECO:0000256" key="8">
    <source>
        <dbReference type="ARBA" id="ARBA00024647"/>
    </source>
</evidence>
<dbReference type="InterPro" id="IPR007860">
    <property type="entry name" value="DNA_mmatch_repair_MutS_con_dom"/>
</dbReference>
<dbReference type="Gene3D" id="3.30.420.110">
    <property type="entry name" value="MutS, connector domain"/>
    <property type="match status" value="1"/>
</dbReference>
<evidence type="ECO:0000256" key="5">
    <source>
        <dbReference type="ARBA" id="ARBA00022840"/>
    </source>
</evidence>
<dbReference type="EMBL" id="BMIH01000001">
    <property type="protein sequence ID" value="GGB17189.1"/>
    <property type="molecule type" value="Genomic_DNA"/>
</dbReference>
<evidence type="ECO:0000256" key="1">
    <source>
        <dbReference type="ARBA" id="ARBA00006271"/>
    </source>
</evidence>
<keyword evidence="3 9" id="KW-0547">Nucleotide-binding</keyword>
<dbReference type="FunFam" id="3.40.1170.10:FF:000001">
    <property type="entry name" value="DNA mismatch repair protein MutS"/>
    <property type="match status" value="1"/>
</dbReference>
<evidence type="ECO:0000313" key="12">
    <source>
        <dbReference type="EMBL" id="GGB17189.1"/>
    </source>
</evidence>
<dbReference type="InterPro" id="IPR027417">
    <property type="entry name" value="P-loop_NTPase"/>
</dbReference>
<evidence type="ECO:0000256" key="10">
    <source>
        <dbReference type="RuleBase" id="RU003756"/>
    </source>
</evidence>
<keyword evidence="6 9" id="KW-0238">DNA-binding</keyword>
<dbReference type="NCBIfam" id="TIGR01070">
    <property type="entry name" value="mutS1"/>
    <property type="match status" value="1"/>
</dbReference>
<dbReference type="AlphaFoldDB" id="A0A916WPE9"/>
<comment type="similarity">
    <text evidence="1 9 10">Belongs to the DNA mismatch repair MutS family.</text>
</comment>
<dbReference type="PANTHER" id="PTHR11361">
    <property type="entry name" value="DNA MISMATCH REPAIR PROTEIN MUTS FAMILY MEMBER"/>
    <property type="match status" value="1"/>
</dbReference>
<dbReference type="SMART" id="SM00534">
    <property type="entry name" value="MUTSac"/>
    <property type="match status" value="1"/>
</dbReference>
<dbReference type="SUPFAM" id="SSF53150">
    <property type="entry name" value="DNA repair protein MutS, domain II"/>
    <property type="match status" value="1"/>
</dbReference>
<dbReference type="InterPro" id="IPR036187">
    <property type="entry name" value="DNA_mismatch_repair_MutS_sf"/>
</dbReference>
<evidence type="ECO:0000259" key="11">
    <source>
        <dbReference type="PROSITE" id="PS00486"/>
    </source>
</evidence>
<dbReference type="Pfam" id="PF05190">
    <property type="entry name" value="MutS_IV"/>
    <property type="match status" value="1"/>
</dbReference>
<dbReference type="InterPro" id="IPR017261">
    <property type="entry name" value="DNA_mismatch_repair_MutS/MSH"/>
</dbReference>
<dbReference type="GO" id="GO:0030983">
    <property type="term" value="F:mismatched DNA binding"/>
    <property type="evidence" value="ECO:0007669"/>
    <property type="project" value="InterPro"/>
</dbReference>
<comment type="function">
    <text evidence="8 9">This protein is involved in the repair of mismatches in DNA. It is possible that it carries out the mismatch recognition step. This protein has a weak ATPase activity.</text>
</comment>
<feature type="binding site" evidence="9">
    <location>
        <begin position="618"/>
        <end position="625"/>
    </location>
    <ligand>
        <name>ATP</name>
        <dbReference type="ChEBI" id="CHEBI:30616"/>
    </ligand>
</feature>
<name>A0A916WPE9_9SPHN</name>
<evidence type="ECO:0000256" key="6">
    <source>
        <dbReference type="ARBA" id="ARBA00023125"/>
    </source>
</evidence>
<keyword evidence="7 9" id="KW-0234">DNA repair</keyword>
<evidence type="ECO:0000313" key="13">
    <source>
        <dbReference type="Proteomes" id="UP000623067"/>
    </source>
</evidence>
<dbReference type="CDD" id="cd03284">
    <property type="entry name" value="ABC_MutS1"/>
    <property type="match status" value="1"/>
</dbReference>
<dbReference type="PIRSF" id="PIRSF037677">
    <property type="entry name" value="DNA_mis_repair_Msh6"/>
    <property type="match status" value="1"/>
</dbReference>
<evidence type="ECO:0000256" key="4">
    <source>
        <dbReference type="ARBA" id="ARBA00022763"/>
    </source>
</evidence>
<dbReference type="SUPFAM" id="SSF52540">
    <property type="entry name" value="P-loop containing nucleoside triphosphate hydrolases"/>
    <property type="match status" value="1"/>
</dbReference>
<evidence type="ECO:0000256" key="9">
    <source>
        <dbReference type="HAMAP-Rule" id="MF_00096"/>
    </source>
</evidence>
<dbReference type="InterPro" id="IPR045076">
    <property type="entry name" value="MutS"/>
</dbReference>
<dbReference type="Gene3D" id="3.40.50.300">
    <property type="entry name" value="P-loop containing nucleotide triphosphate hydrolases"/>
    <property type="match status" value="1"/>
</dbReference>
<evidence type="ECO:0000256" key="3">
    <source>
        <dbReference type="ARBA" id="ARBA00022741"/>
    </source>
</evidence>
<reference evidence="12" key="2">
    <citation type="submission" date="2020-09" db="EMBL/GenBank/DDBJ databases">
        <authorList>
            <person name="Sun Q."/>
            <person name="Zhou Y."/>
        </authorList>
    </citation>
    <scope>NUCLEOTIDE SEQUENCE</scope>
    <source>
        <strain evidence="12">CGMCC 1.15330</strain>
    </source>
</reference>
<dbReference type="Proteomes" id="UP000623067">
    <property type="component" value="Unassembled WGS sequence"/>
</dbReference>
<keyword evidence="13" id="KW-1185">Reference proteome</keyword>
<dbReference type="GO" id="GO:0003684">
    <property type="term" value="F:damaged DNA binding"/>
    <property type="evidence" value="ECO:0007669"/>
    <property type="project" value="UniProtKB-UniRule"/>
</dbReference>
<dbReference type="NCBIfam" id="NF003810">
    <property type="entry name" value="PRK05399.1"/>
    <property type="match status" value="1"/>
</dbReference>
<dbReference type="PROSITE" id="PS00486">
    <property type="entry name" value="DNA_MISMATCH_REPAIR_2"/>
    <property type="match status" value="1"/>
</dbReference>
<dbReference type="GO" id="GO:0005829">
    <property type="term" value="C:cytosol"/>
    <property type="evidence" value="ECO:0007669"/>
    <property type="project" value="TreeGrafter"/>
</dbReference>
<dbReference type="Pfam" id="PF00488">
    <property type="entry name" value="MutS_V"/>
    <property type="match status" value="1"/>
</dbReference>
<keyword evidence="4 9" id="KW-0227">DNA damage</keyword>
<dbReference type="Gene3D" id="6.10.140.430">
    <property type="match status" value="1"/>
</dbReference>
<keyword evidence="5 9" id="KW-0067">ATP-binding</keyword>
<dbReference type="SMART" id="SM00533">
    <property type="entry name" value="MUTSd"/>
    <property type="match status" value="1"/>
</dbReference>
<evidence type="ECO:0000256" key="2">
    <source>
        <dbReference type="ARBA" id="ARBA00021982"/>
    </source>
</evidence>
<sequence length="865" mass="91034">MSNPAPTPMMAQYLTLKEEAGDCLLFYRMGDFFELFFDDARVASACLDIALTARGEHDGDKVPMCGVPVHSATAYLQRLIKAGHRVAIAEQTESPEAARKARGSKALVNRAIVRVVTAGTLTEEALLDARTDNWCVAIGEAAGAVALAAADVSTGRFQVITLSPDAVPAELARLAAAEVVACDAGAFAAAATTLRPRAEFDSNAGEARLKRQFGVATLDGFGQFGRAELAAAGGLVAYLDHTAKGALPFLRPPVLHRAAGTMAIDAATRESLELTCTTGGQRKGSLLDAVDRTVTGAGARLLAADLGAPLMDRAAIDARLDLVQWLHDDGAMRERLRASLKAMPDIGRALGRLAAGRGSPRDLGQLRDGLDGAWHLGERLGDGGPALLAELAPALRGHGALIDLLRRALVPSPPIEASAGGYIAAGYDLALDDLRDAGAGGRRAIAALEAEMRSVTGIAALKVRHNNVLGYHVEVPARAADALMKPDSGFTHRQTLAGVVRFNTPALHEVAVKVSQAGAHALAAEAAHLEELTATALADRERIAATADALARLDVAAALAERAAEGGWARPALVDHACFEIVGGRHPVVEAAVAKAGERFVANDCRLSESSRLWLVTGPNMGGKSTFLRQNALIAVLAQAGSFVPATEATLGLVDRLFSRVGASDNLARGRSTFMVEMVETAAILAQATPRSFVILDEVGRGTSTYDGLAIAWAVVEAIHEDNRCRCLFATHYHELTRLAERCDALSLHHVRAREWKGDLVLLHEVADGPADRSYGLAVARLAGMAPQTVARAKAVLAKLEAGRAKTGGIAAGLDDLPLFAAAREVEEPAPDPLRQMVEALDVDALTPREALDTLYRMKGIVRKG</sequence>
<feature type="domain" description="DNA mismatch repair proteins mutS family" evidence="11">
    <location>
        <begin position="692"/>
        <end position="708"/>
    </location>
</feature>
<dbReference type="Gene3D" id="3.40.1170.10">
    <property type="entry name" value="DNA repair protein MutS, domain I"/>
    <property type="match status" value="1"/>
</dbReference>
<dbReference type="InterPro" id="IPR036678">
    <property type="entry name" value="MutS_con_dom_sf"/>
</dbReference>
<dbReference type="Pfam" id="PF05192">
    <property type="entry name" value="MutS_III"/>
    <property type="match status" value="1"/>
</dbReference>